<keyword evidence="6 8" id="KW-0326">Glycosidase</keyword>
<dbReference type="Proteomes" id="UP000318138">
    <property type="component" value="Chromosome"/>
</dbReference>
<dbReference type="Gene3D" id="2.115.10.20">
    <property type="entry name" value="Glycosyl hydrolase domain, family 43"/>
    <property type="match status" value="1"/>
</dbReference>
<dbReference type="SUPFAM" id="SSF75005">
    <property type="entry name" value="Arabinanase/levansucrase/invertase"/>
    <property type="match status" value="1"/>
</dbReference>
<dbReference type="SMART" id="SM00640">
    <property type="entry name" value="Glyco_32"/>
    <property type="match status" value="1"/>
</dbReference>
<dbReference type="InterPro" id="IPR006232">
    <property type="entry name" value="Suc6P_hydrolase"/>
</dbReference>
<dbReference type="Pfam" id="PF00251">
    <property type="entry name" value="Glyco_hydro_32N"/>
    <property type="match status" value="1"/>
</dbReference>
<evidence type="ECO:0000256" key="2">
    <source>
        <dbReference type="ARBA" id="ARBA00009902"/>
    </source>
</evidence>
<dbReference type="KEGG" id="psua:FLK61_27535"/>
<dbReference type="PANTHER" id="PTHR43101">
    <property type="entry name" value="BETA-FRUCTOSIDASE"/>
    <property type="match status" value="1"/>
</dbReference>
<dbReference type="InterPro" id="IPR018053">
    <property type="entry name" value="Glyco_hydro_32_AS"/>
</dbReference>
<keyword evidence="9" id="KW-0119">Carbohydrate metabolism</keyword>
<dbReference type="GO" id="GO:0005985">
    <property type="term" value="P:sucrose metabolic process"/>
    <property type="evidence" value="ECO:0007669"/>
    <property type="project" value="UniProtKB-UniPathway"/>
</dbReference>
<evidence type="ECO:0000256" key="3">
    <source>
        <dbReference type="ARBA" id="ARBA00012758"/>
    </source>
</evidence>
<evidence type="ECO:0000256" key="5">
    <source>
        <dbReference type="ARBA" id="ARBA00022801"/>
    </source>
</evidence>
<comment type="subcellular location">
    <subcellularLocation>
        <location evidence="9">Cytoplasm</location>
    </subcellularLocation>
</comment>
<dbReference type="PANTHER" id="PTHR43101:SF1">
    <property type="entry name" value="BETA-FRUCTOSIDASE"/>
    <property type="match status" value="1"/>
</dbReference>
<dbReference type="InterPro" id="IPR013320">
    <property type="entry name" value="ConA-like_dom_sf"/>
</dbReference>
<dbReference type="SUPFAM" id="SSF49899">
    <property type="entry name" value="Concanavalin A-like lectins/glucanases"/>
    <property type="match status" value="1"/>
</dbReference>
<evidence type="ECO:0000313" key="13">
    <source>
        <dbReference type="Proteomes" id="UP000318138"/>
    </source>
</evidence>
<evidence type="ECO:0000256" key="6">
    <source>
        <dbReference type="ARBA" id="ARBA00023295"/>
    </source>
</evidence>
<dbReference type="CDD" id="cd18623">
    <property type="entry name" value="GH32_ScrB-like"/>
    <property type="match status" value="1"/>
</dbReference>
<evidence type="ECO:0000259" key="10">
    <source>
        <dbReference type="Pfam" id="PF00251"/>
    </source>
</evidence>
<keyword evidence="5 8" id="KW-0378">Hydrolase</keyword>
<comment type="similarity">
    <text evidence="2 8">Belongs to the glycosyl hydrolase 32 family.</text>
</comment>
<keyword evidence="9" id="KW-0963">Cytoplasm</keyword>
<evidence type="ECO:0000256" key="1">
    <source>
        <dbReference type="ARBA" id="ARBA00004914"/>
    </source>
</evidence>
<organism evidence="12 13">
    <name type="scientific">Paenalkalicoccus suaedae</name>
    <dbReference type="NCBI Taxonomy" id="2592382"/>
    <lineage>
        <taxon>Bacteria</taxon>
        <taxon>Bacillati</taxon>
        <taxon>Bacillota</taxon>
        <taxon>Bacilli</taxon>
        <taxon>Bacillales</taxon>
        <taxon>Bacillaceae</taxon>
        <taxon>Paenalkalicoccus</taxon>
    </lineage>
</organism>
<dbReference type="GO" id="GO:0004564">
    <property type="term" value="F:beta-fructofuranosidase activity"/>
    <property type="evidence" value="ECO:0007669"/>
    <property type="project" value="UniProtKB-EC"/>
</dbReference>
<dbReference type="UniPathway" id="UPA00238"/>
<dbReference type="RefSeq" id="WP_176008544.1">
    <property type="nucleotide sequence ID" value="NZ_CP041372.2"/>
</dbReference>
<evidence type="ECO:0000256" key="9">
    <source>
        <dbReference type="RuleBase" id="RU365015"/>
    </source>
</evidence>
<feature type="domain" description="Glycosyl hydrolase family 32 C-terminal" evidence="11">
    <location>
        <begin position="344"/>
        <end position="484"/>
    </location>
</feature>
<name>A0A859FCE3_9BACI</name>
<dbReference type="AlphaFoldDB" id="A0A859FCE3"/>
<evidence type="ECO:0000313" key="12">
    <source>
        <dbReference type="EMBL" id="QKS70508.1"/>
    </source>
</evidence>
<accession>A0A859FCE3</accession>
<gene>
    <name evidence="12" type="ORF">FLK61_27535</name>
</gene>
<evidence type="ECO:0000256" key="8">
    <source>
        <dbReference type="RuleBase" id="RU362110"/>
    </source>
</evidence>
<dbReference type="GO" id="GO:0005737">
    <property type="term" value="C:cytoplasm"/>
    <property type="evidence" value="ECO:0007669"/>
    <property type="project" value="UniProtKB-SubCell"/>
</dbReference>
<evidence type="ECO:0000256" key="4">
    <source>
        <dbReference type="ARBA" id="ARBA00019623"/>
    </source>
</evidence>
<dbReference type="InterPro" id="IPR051214">
    <property type="entry name" value="GH32_Enzymes"/>
</dbReference>
<dbReference type="InterPro" id="IPR013189">
    <property type="entry name" value="Glyco_hydro_32_C"/>
</dbReference>
<sequence length="492" mass="56552">MEWTREERYRLLDDVDEQELIELKRRVDDSPYRLHYHIQPPIGLLNDPNGFAYYNGEYHLFYQWFPLGPVHGLKHWYHLTSTDLVQWEENGVGIAPTHYYDSHGAFSGTAMEHDNKLYLMYTGNTRDQEWNRTSYQAVAVMEAGEITKSDHPVISELPPGYTSHFRDPKLWKEGGMFYALIGAQRTNQTGCVLLYQSSDLQTWDFVGEVNVQEELKSFGFMWECPDYLKVDGEHVFMFCPQGLEADGMHYQNLYQSGYMLIDQIDVDQPALYSSTFYEFDRGFDFYAPQTTTDEFGNKVLIGWMGLPEIEYPSDQGGWAHCMTIPRELRIECGKLKQMPVTAITKRRQTSRHVTDDLLNEQQSYDGFSGVSYELDCNLRATTAKRMGILVRTGVGEQTKLIFDLETNLFTLDRSSAGKPFAIDYGTTRSCSLKGSSIDLRVFVDTSSIEVFLNGGEEVFTARIFPDQKSDGIVFFTEGGEAKLEASFYRYHS</sequence>
<dbReference type="Gene3D" id="2.60.120.560">
    <property type="entry name" value="Exo-inulinase, domain 1"/>
    <property type="match status" value="1"/>
</dbReference>
<dbReference type="EMBL" id="CP041372">
    <property type="protein sequence ID" value="QKS70508.1"/>
    <property type="molecule type" value="Genomic_DNA"/>
</dbReference>
<protein>
    <recommendedName>
        <fullName evidence="4 8">Sucrose-6-phosphate hydrolase</fullName>
        <ecNumber evidence="3 8">3.2.1.26</ecNumber>
    </recommendedName>
    <alternativeName>
        <fullName evidence="7 9">Invertase</fullName>
    </alternativeName>
</protein>
<comment type="function">
    <text evidence="9">Enables the bacterium to metabolize sucrose as a sole carbon source.</text>
</comment>
<dbReference type="EC" id="3.2.1.26" evidence="3 8"/>
<dbReference type="PROSITE" id="PS00609">
    <property type="entry name" value="GLYCOSYL_HYDROL_F32"/>
    <property type="match status" value="1"/>
</dbReference>
<reference evidence="13" key="1">
    <citation type="submission" date="2019-07" db="EMBL/GenBank/DDBJ databases">
        <title>Bacillus alkalisoli sp. nov. isolated from saline soil.</title>
        <authorList>
            <person name="Sun J.-Q."/>
            <person name="Xu L."/>
        </authorList>
    </citation>
    <scope>NUCLEOTIDE SEQUENCE [LARGE SCALE GENOMIC DNA]</scope>
    <source>
        <strain evidence="13">M4U3P1</strain>
    </source>
</reference>
<feature type="domain" description="Glycosyl hydrolase family 32 N-terminal" evidence="10">
    <location>
        <begin position="37"/>
        <end position="339"/>
    </location>
</feature>
<dbReference type="InterPro" id="IPR023296">
    <property type="entry name" value="Glyco_hydro_beta-prop_sf"/>
</dbReference>
<proteinExistence type="inferred from homology"/>
<keyword evidence="13" id="KW-1185">Reference proteome</keyword>
<dbReference type="InterPro" id="IPR013148">
    <property type="entry name" value="Glyco_hydro_32_N"/>
</dbReference>
<evidence type="ECO:0000256" key="7">
    <source>
        <dbReference type="ARBA" id="ARBA00033367"/>
    </source>
</evidence>
<dbReference type="Pfam" id="PF08244">
    <property type="entry name" value="Glyco_hydro_32C"/>
    <property type="match status" value="1"/>
</dbReference>
<dbReference type="NCBIfam" id="TIGR01322">
    <property type="entry name" value="scrB_fam"/>
    <property type="match status" value="1"/>
</dbReference>
<evidence type="ECO:0000259" key="11">
    <source>
        <dbReference type="Pfam" id="PF08244"/>
    </source>
</evidence>
<dbReference type="InterPro" id="IPR001362">
    <property type="entry name" value="Glyco_hydro_32"/>
</dbReference>
<comment type="pathway">
    <text evidence="1 9">Glycan biosynthesis; sucrose metabolism.</text>
</comment>
<comment type="catalytic activity">
    <reaction evidence="8">
        <text>Hydrolysis of terminal non-reducing beta-D-fructofuranoside residues in beta-D-fructofuranosides.</text>
        <dbReference type="EC" id="3.2.1.26"/>
    </reaction>
</comment>